<protein>
    <submittedName>
        <fullName evidence="2">Uncharacterized protein</fullName>
    </submittedName>
</protein>
<keyword evidence="3" id="KW-1185">Reference proteome</keyword>
<sequence length="178" mass="19170">MLNLSTLQTYLTQLLSPTDTIHTALLLTPEGAIVSFACSSSQMMCLQRSKDEIWILAGLSAEVWAETRSEEGVEKGMGMAESEVSWSSRKLLGRIVVVPVDDASPELQDEREPLLLLAVNGGAEADWKTMCAKAKKLGAYLAPSVNKHRGAIEASPLNQTPAKSRTRSTTTSPGGVLR</sequence>
<dbReference type="AlphaFoldDB" id="A0A9P7JH21"/>
<reference evidence="2" key="1">
    <citation type="journal article" date="2020" name="New Phytol.">
        <title>Comparative genomics reveals dynamic genome evolution in host specialist ectomycorrhizal fungi.</title>
        <authorList>
            <person name="Lofgren L.A."/>
            <person name="Nguyen N.H."/>
            <person name="Vilgalys R."/>
            <person name="Ruytinx J."/>
            <person name="Liao H.L."/>
            <person name="Branco S."/>
            <person name="Kuo A."/>
            <person name="LaButti K."/>
            <person name="Lipzen A."/>
            <person name="Andreopoulos W."/>
            <person name="Pangilinan J."/>
            <person name="Riley R."/>
            <person name="Hundley H."/>
            <person name="Na H."/>
            <person name="Barry K."/>
            <person name="Grigoriev I.V."/>
            <person name="Stajich J.E."/>
            <person name="Kennedy P.G."/>
        </authorList>
    </citation>
    <scope>NUCLEOTIDE SEQUENCE</scope>
    <source>
        <strain evidence="2">MN1</strain>
    </source>
</reference>
<organism evidence="2 3">
    <name type="scientific">Suillus subaureus</name>
    <dbReference type="NCBI Taxonomy" id="48587"/>
    <lineage>
        <taxon>Eukaryota</taxon>
        <taxon>Fungi</taxon>
        <taxon>Dikarya</taxon>
        <taxon>Basidiomycota</taxon>
        <taxon>Agaricomycotina</taxon>
        <taxon>Agaricomycetes</taxon>
        <taxon>Agaricomycetidae</taxon>
        <taxon>Boletales</taxon>
        <taxon>Suillineae</taxon>
        <taxon>Suillaceae</taxon>
        <taxon>Suillus</taxon>
    </lineage>
</organism>
<name>A0A9P7JH21_9AGAM</name>
<gene>
    <name evidence="2" type="ORF">BJ212DRAFT_1264195</name>
</gene>
<dbReference type="EMBL" id="JABBWG010000006">
    <property type="protein sequence ID" value="KAG1821844.1"/>
    <property type="molecule type" value="Genomic_DNA"/>
</dbReference>
<dbReference type="Proteomes" id="UP000807769">
    <property type="component" value="Unassembled WGS sequence"/>
</dbReference>
<evidence type="ECO:0000256" key="1">
    <source>
        <dbReference type="SAM" id="MobiDB-lite"/>
    </source>
</evidence>
<comment type="caution">
    <text evidence="2">The sequence shown here is derived from an EMBL/GenBank/DDBJ whole genome shotgun (WGS) entry which is preliminary data.</text>
</comment>
<dbReference type="Gene3D" id="3.30.450.30">
    <property type="entry name" value="Dynein light chain 2a, cytoplasmic"/>
    <property type="match status" value="1"/>
</dbReference>
<evidence type="ECO:0000313" key="2">
    <source>
        <dbReference type="EMBL" id="KAG1821844.1"/>
    </source>
</evidence>
<dbReference type="GeneID" id="64624426"/>
<proteinExistence type="predicted"/>
<dbReference type="OrthoDB" id="3201641at2759"/>
<feature type="region of interest" description="Disordered" evidence="1">
    <location>
        <begin position="151"/>
        <end position="178"/>
    </location>
</feature>
<accession>A0A9P7JH21</accession>
<evidence type="ECO:0000313" key="3">
    <source>
        <dbReference type="Proteomes" id="UP000807769"/>
    </source>
</evidence>
<dbReference type="RefSeq" id="XP_041196584.1">
    <property type="nucleotide sequence ID" value="XM_041330409.1"/>
</dbReference>